<gene>
    <name evidence="4" type="ORF">RF55_3769</name>
</gene>
<dbReference type="STRING" id="67767.A0A0J7KZJ8"/>
<dbReference type="EMBL" id="LBMM01001627">
    <property type="protein sequence ID" value="KMQ95982.1"/>
    <property type="molecule type" value="Genomic_DNA"/>
</dbReference>
<evidence type="ECO:0000313" key="5">
    <source>
        <dbReference type="Proteomes" id="UP000036403"/>
    </source>
</evidence>
<dbReference type="InterPro" id="IPR050266">
    <property type="entry name" value="AB_hydrolase_sf"/>
</dbReference>
<dbReference type="PRINTS" id="PR00111">
    <property type="entry name" value="ABHYDROLASE"/>
</dbReference>
<dbReference type="Pfam" id="PF00561">
    <property type="entry name" value="Abhydrolase_1"/>
    <property type="match status" value="1"/>
</dbReference>
<evidence type="ECO:0000256" key="2">
    <source>
        <dbReference type="ARBA" id="ARBA00022801"/>
    </source>
</evidence>
<proteinExistence type="inferred from homology"/>
<dbReference type="OrthoDB" id="190201at2759"/>
<dbReference type="GO" id="GO:0016020">
    <property type="term" value="C:membrane"/>
    <property type="evidence" value="ECO:0007669"/>
    <property type="project" value="TreeGrafter"/>
</dbReference>
<dbReference type="GO" id="GO:0016787">
    <property type="term" value="F:hydrolase activity"/>
    <property type="evidence" value="ECO:0007669"/>
    <property type="project" value="UniProtKB-KW"/>
</dbReference>
<evidence type="ECO:0000256" key="1">
    <source>
        <dbReference type="ARBA" id="ARBA00008645"/>
    </source>
</evidence>
<dbReference type="Gene3D" id="3.40.50.1820">
    <property type="entry name" value="alpha/beta hydrolase"/>
    <property type="match status" value="2"/>
</dbReference>
<keyword evidence="2 4" id="KW-0378">Hydrolase</keyword>
<accession>A0A0J7KZJ8</accession>
<dbReference type="InterPro" id="IPR000073">
    <property type="entry name" value="AB_hydrolase_1"/>
</dbReference>
<feature type="domain" description="AB hydrolase-1" evidence="3">
    <location>
        <begin position="138"/>
        <end position="241"/>
    </location>
</feature>
<dbReference type="PANTHER" id="PTHR43798">
    <property type="entry name" value="MONOACYLGLYCEROL LIPASE"/>
    <property type="match status" value="1"/>
</dbReference>
<evidence type="ECO:0000259" key="3">
    <source>
        <dbReference type="Pfam" id="PF00561"/>
    </source>
</evidence>
<dbReference type="PANTHER" id="PTHR43798:SF14">
    <property type="entry name" value="SERINE HYDROLASE-LIKE PROTEIN DDB_G0286239"/>
    <property type="match status" value="1"/>
</dbReference>
<reference evidence="4 5" key="1">
    <citation type="submission" date="2015-04" db="EMBL/GenBank/DDBJ databases">
        <title>Lasius niger genome sequencing.</title>
        <authorList>
            <person name="Konorov E.A."/>
            <person name="Nikitin M.A."/>
            <person name="Kirill M.V."/>
            <person name="Chang P."/>
        </authorList>
    </citation>
    <scope>NUCLEOTIDE SEQUENCE [LARGE SCALE GENOMIC DNA]</scope>
    <source>
        <tissue evidence="4">Whole</tissue>
    </source>
</reference>
<organism evidence="4 5">
    <name type="scientific">Lasius niger</name>
    <name type="common">Black garden ant</name>
    <dbReference type="NCBI Taxonomy" id="67767"/>
    <lineage>
        <taxon>Eukaryota</taxon>
        <taxon>Metazoa</taxon>
        <taxon>Ecdysozoa</taxon>
        <taxon>Arthropoda</taxon>
        <taxon>Hexapoda</taxon>
        <taxon>Insecta</taxon>
        <taxon>Pterygota</taxon>
        <taxon>Neoptera</taxon>
        <taxon>Endopterygota</taxon>
        <taxon>Hymenoptera</taxon>
        <taxon>Apocrita</taxon>
        <taxon>Aculeata</taxon>
        <taxon>Formicoidea</taxon>
        <taxon>Formicidae</taxon>
        <taxon>Formicinae</taxon>
        <taxon>Lasius</taxon>
        <taxon>Lasius</taxon>
    </lineage>
</organism>
<dbReference type="SUPFAM" id="SSF53474">
    <property type="entry name" value="alpha/beta-Hydrolases"/>
    <property type="match status" value="2"/>
</dbReference>
<dbReference type="AlphaFoldDB" id="A0A0J7KZJ8"/>
<dbReference type="InterPro" id="IPR029058">
    <property type="entry name" value="AB_hydrolase_fold"/>
</dbReference>
<protein>
    <submittedName>
        <fullName evidence="4">Putative serine hydrolase-like isoform x4 protein</fullName>
    </submittedName>
</protein>
<keyword evidence="5" id="KW-1185">Reference proteome</keyword>
<evidence type="ECO:0000313" key="4">
    <source>
        <dbReference type="EMBL" id="KMQ95982.1"/>
    </source>
</evidence>
<comment type="caution">
    <text evidence="4">The sequence shown here is derived from an EMBL/GenBank/DDBJ whole genome shotgun (WGS) entry which is preliminary data.</text>
</comment>
<dbReference type="Proteomes" id="UP000036403">
    <property type="component" value="Unassembled WGS sequence"/>
</dbReference>
<comment type="similarity">
    <text evidence="1">Belongs to the AB hydrolase superfamily.</text>
</comment>
<dbReference type="PaxDb" id="67767-A0A0J7KZJ8"/>
<sequence>MDSTKKNSVDNAMNGYRKEDAEEIQIPMPWGQICGKWWGPTDEQPIVAIHGWQDNSGSFDNLAQLLPSNVAILSIDLPGHGFSSHLSDGQFYYVFWDGVIILRRIIKYYKWNKINSNLKLIVGLLPAGKWWGPKELQPIVALHGRQDNAGTFETLMPLMSDDVSVLCLDMPGHGLSSHYPKYQFYYVYYDGVIFLRKVIKYFKWDKVKLLGHSLGGAISFLYAASYPDEVDALISLDIASPSVRDITRTAALTGDYIDKFLKYELLTMDNAPCYGYDEMIDIVEKAYEGSITREGAEILMKRGMQPTYTKGKYYFSRDPKLKVSILGMFSLDLVLEYASRIKCAYLNIRAVPGMKFEQPENYQKVLDNIKLGARKFEYHEVKGTHHVHLSEPEKIAPIIMNFLQN</sequence>
<name>A0A0J7KZJ8_LASNI</name>